<accession>A0AAD7X2L2</accession>
<evidence type="ECO:0000313" key="4">
    <source>
        <dbReference type="Proteomes" id="UP001221898"/>
    </source>
</evidence>
<protein>
    <submittedName>
        <fullName evidence="3">Uncharacterized protein</fullName>
    </submittedName>
</protein>
<feature type="compositionally biased region" description="Basic and acidic residues" evidence="1">
    <location>
        <begin position="21"/>
        <end position="36"/>
    </location>
</feature>
<keyword evidence="4" id="KW-1185">Reference proteome</keyword>
<evidence type="ECO:0000256" key="2">
    <source>
        <dbReference type="SAM" id="SignalP"/>
    </source>
</evidence>
<feature type="chain" id="PRO_5042212223" evidence="2">
    <location>
        <begin position="21"/>
        <end position="144"/>
    </location>
</feature>
<evidence type="ECO:0000256" key="1">
    <source>
        <dbReference type="SAM" id="MobiDB-lite"/>
    </source>
</evidence>
<dbReference type="Proteomes" id="UP001221898">
    <property type="component" value="Unassembled WGS sequence"/>
</dbReference>
<evidence type="ECO:0000313" key="3">
    <source>
        <dbReference type="EMBL" id="KAJ8417883.1"/>
    </source>
</evidence>
<reference evidence="3" key="1">
    <citation type="journal article" date="2023" name="Science">
        <title>Genome structures resolve the early diversification of teleost fishes.</title>
        <authorList>
            <person name="Parey E."/>
            <person name="Louis A."/>
            <person name="Montfort J."/>
            <person name="Bouchez O."/>
            <person name="Roques C."/>
            <person name="Iampietro C."/>
            <person name="Lluch J."/>
            <person name="Castinel A."/>
            <person name="Donnadieu C."/>
            <person name="Desvignes T."/>
            <person name="Floi Bucao C."/>
            <person name="Jouanno E."/>
            <person name="Wen M."/>
            <person name="Mejri S."/>
            <person name="Dirks R."/>
            <person name="Jansen H."/>
            <person name="Henkel C."/>
            <person name="Chen W.J."/>
            <person name="Zahm M."/>
            <person name="Cabau C."/>
            <person name="Klopp C."/>
            <person name="Thompson A.W."/>
            <person name="Robinson-Rechavi M."/>
            <person name="Braasch I."/>
            <person name="Lecointre G."/>
            <person name="Bobe J."/>
            <person name="Postlethwait J.H."/>
            <person name="Berthelot C."/>
            <person name="Roest Crollius H."/>
            <person name="Guiguen Y."/>
        </authorList>
    </citation>
    <scope>NUCLEOTIDE SEQUENCE</scope>
    <source>
        <strain evidence="3">NC1722</strain>
    </source>
</reference>
<feature type="region of interest" description="Disordered" evidence="1">
    <location>
        <begin position="20"/>
        <end position="82"/>
    </location>
</feature>
<keyword evidence="2" id="KW-0732">Signal</keyword>
<feature type="signal peptide" evidence="2">
    <location>
        <begin position="1"/>
        <end position="20"/>
    </location>
</feature>
<gene>
    <name evidence="3" type="ORF">AAFF_G00227260</name>
</gene>
<organism evidence="3 4">
    <name type="scientific">Aldrovandia affinis</name>
    <dbReference type="NCBI Taxonomy" id="143900"/>
    <lineage>
        <taxon>Eukaryota</taxon>
        <taxon>Metazoa</taxon>
        <taxon>Chordata</taxon>
        <taxon>Craniata</taxon>
        <taxon>Vertebrata</taxon>
        <taxon>Euteleostomi</taxon>
        <taxon>Actinopterygii</taxon>
        <taxon>Neopterygii</taxon>
        <taxon>Teleostei</taxon>
        <taxon>Notacanthiformes</taxon>
        <taxon>Halosauridae</taxon>
        <taxon>Aldrovandia</taxon>
    </lineage>
</organism>
<dbReference type="AlphaFoldDB" id="A0AAD7X2L2"/>
<proteinExistence type="predicted"/>
<comment type="caution">
    <text evidence="3">The sequence shown here is derived from an EMBL/GenBank/DDBJ whole genome shotgun (WGS) entry which is preliminary data.</text>
</comment>
<feature type="compositionally biased region" description="Polar residues" evidence="1">
    <location>
        <begin position="56"/>
        <end position="65"/>
    </location>
</feature>
<feature type="compositionally biased region" description="Basic and acidic residues" evidence="1">
    <location>
        <begin position="66"/>
        <end position="82"/>
    </location>
</feature>
<dbReference type="EMBL" id="JAINUG010000003">
    <property type="protein sequence ID" value="KAJ8417883.1"/>
    <property type="molecule type" value="Genomic_DNA"/>
</dbReference>
<name>A0AAD7X2L2_9TELE</name>
<sequence length="144" mass="16447">MYVLFTLVVLSLHSLFRSRQRTLESRDEEEKKEPGPHDCGCSDGRSLKDDPRNFPNHGSQSSRGEQTPRVRPENVPDSRKSMQDSWFQTVALDLSYGHPWQHEVSRAQGLQCWDVQDVDEENGFIVTLSTSCQSLKQEPRSAPC</sequence>